<protein>
    <submittedName>
        <fullName evidence="2">Recombinase</fullName>
    </submittedName>
</protein>
<dbReference type="InterPro" id="IPR007499">
    <property type="entry name" value="ERF_bacteria_virus"/>
</dbReference>
<dbReference type="Pfam" id="PF04404">
    <property type="entry name" value="ERF"/>
    <property type="match status" value="1"/>
</dbReference>
<organism evidence="2 3">
    <name type="scientific">Oceanobacillus sojae</name>
    <dbReference type="NCBI Taxonomy" id="582851"/>
    <lineage>
        <taxon>Bacteria</taxon>
        <taxon>Bacillati</taxon>
        <taxon>Bacillota</taxon>
        <taxon>Bacilli</taxon>
        <taxon>Bacillales</taxon>
        <taxon>Bacillaceae</taxon>
        <taxon>Oceanobacillus</taxon>
    </lineage>
</organism>
<name>A0A511ZIE0_9BACI</name>
<dbReference type="RefSeq" id="WP_147210216.1">
    <property type="nucleotide sequence ID" value="NZ_BJYM01000007.1"/>
</dbReference>
<comment type="caution">
    <text evidence="2">The sequence shown here is derived from an EMBL/GenBank/DDBJ whole genome shotgun (WGS) entry which is preliminary data.</text>
</comment>
<keyword evidence="3" id="KW-1185">Reference proteome</keyword>
<dbReference type="OrthoDB" id="149299at2"/>
<sequence>MSEESLVQKLIHVQKELKAPKGQFNKFGNYNYRSAEDILEAVKPFNAEKGLLLTLTDEPLLVGEWHYIKATATITDGKDNHVVTAYARESETKKGMDHSQITGTASSYARKYALNGLYLIDDTKDADTDEYQQQNDRNNQHQYQNQGNKTQSNKAISDKQVKRLYAIANQAGVTADDVKQVIAKKYQKQDIAQLTKQEYDEICGRLESKKGA</sequence>
<gene>
    <name evidence="2" type="ORF">OSO01_19520</name>
</gene>
<reference evidence="2 3" key="1">
    <citation type="submission" date="2019-07" db="EMBL/GenBank/DDBJ databases">
        <title>Whole genome shotgun sequence of Oceanobacillus sojae NBRC 105379.</title>
        <authorList>
            <person name="Hosoyama A."/>
            <person name="Uohara A."/>
            <person name="Ohji S."/>
            <person name="Ichikawa N."/>
        </authorList>
    </citation>
    <scope>NUCLEOTIDE SEQUENCE [LARGE SCALE GENOMIC DNA]</scope>
    <source>
        <strain evidence="2 3">NBRC 105379</strain>
    </source>
</reference>
<feature type="compositionally biased region" description="Polar residues" evidence="1">
    <location>
        <begin position="131"/>
        <end position="153"/>
    </location>
</feature>
<evidence type="ECO:0000256" key="1">
    <source>
        <dbReference type="SAM" id="MobiDB-lite"/>
    </source>
</evidence>
<feature type="region of interest" description="Disordered" evidence="1">
    <location>
        <begin position="128"/>
        <end position="153"/>
    </location>
</feature>
<evidence type="ECO:0000313" key="3">
    <source>
        <dbReference type="Proteomes" id="UP000321558"/>
    </source>
</evidence>
<dbReference type="Proteomes" id="UP000321558">
    <property type="component" value="Unassembled WGS sequence"/>
</dbReference>
<proteinExistence type="predicted"/>
<accession>A0A511ZIE0</accession>
<dbReference type="EMBL" id="BJYM01000007">
    <property type="protein sequence ID" value="GEN87213.1"/>
    <property type="molecule type" value="Genomic_DNA"/>
</dbReference>
<evidence type="ECO:0000313" key="2">
    <source>
        <dbReference type="EMBL" id="GEN87213.1"/>
    </source>
</evidence>
<dbReference type="AlphaFoldDB" id="A0A511ZIE0"/>